<keyword evidence="4" id="KW-1185">Reference proteome</keyword>
<name>A0ABN9X4U7_9DINO</name>
<feature type="region of interest" description="Disordered" evidence="1">
    <location>
        <begin position="463"/>
        <end position="490"/>
    </location>
</feature>
<proteinExistence type="predicted"/>
<dbReference type="Pfam" id="PF12345">
    <property type="entry name" value="DUF3641"/>
    <property type="match status" value="1"/>
</dbReference>
<sequence>MAPNAAPMELGEGSPAAVLGWLGSLRKGLSAGGGAGGAPASDPAGGALGLARAALLVSTSAGLAAALYVLRRRRLGDAAGYEYGSVDIQSMTDAAAKALHGVEQGGKPGARRGPRAPAQEYSSLIPDALQDLEESGGTLAADAMAPAAEVDRRGQALAAVGAPPFRRFLRDRGLGDLTRRTTTCLQLNIGLYCNQACTHCHVESSPLRDEMASFEVVDRCLHLIWEHLSGSDHAGHHRRRPGDEQGLPPPGGGSGPAARGWQAAAHHRQVQPDRAPGARAGGPAGVPGEPPGFRSSVIASLPSYDATQTDRQRGRKVFDRSMKALQMLNARGYGQGGAESETGLLLDLVFNPPGPFLPPKQDLLEAKYRVELQKEHGIQFNRLITIANIPVKRFFDFLRKKGTLEGYMDLLVRNFNPETVPHVMCLETVNVRWDGRIYDCDFNQQLELELRRGGLTVFDVDSLSDPSRGDANQPSLSRDPSWARPRPNRG</sequence>
<comment type="caution">
    <text evidence="3">The sequence shown here is derived from an EMBL/GenBank/DDBJ whole genome shotgun (WGS) entry which is preliminary data.</text>
</comment>
<dbReference type="EMBL" id="CAUYUJ010019643">
    <property type="protein sequence ID" value="CAK0892631.1"/>
    <property type="molecule type" value="Genomic_DNA"/>
</dbReference>
<dbReference type="InterPro" id="IPR024521">
    <property type="entry name" value="ArsS-like_C"/>
</dbReference>
<organism evidence="3 4">
    <name type="scientific">Prorocentrum cordatum</name>
    <dbReference type="NCBI Taxonomy" id="2364126"/>
    <lineage>
        <taxon>Eukaryota</taxon>
        <taxon>Sar</taxon>
        <taxon>Alveolata</taxon>
        <taxon>Dinophyceae</taxon>
        <taxon>Prorocentrales</taxon>
        <taxon>Prorocentraceae</taxon>
        <taxon>Prorocentrum</taxon>
    </lineage>
</organism>
<dbReference type="InterPro" id="IPR058240">
    <property type="entry name" value="rSAM_sf"/>
</dbReference>
<protein>
    <recommendedName>
        <fullName evidence="2">Arsenosugar biosynthesis radical SAM protein ArsS-like C-terminal domain-containing protein</fullName>
    </recommendedName>
</protein>
<accession>A0ABN9X4U7</accession>
<dbReference type="Proteomes" id="UP001189429">
    <property type="component" value="Unassembled WGS sequence"/>
</dbReference>
<dbReference type="PANTHER" id="PTHR43728">
    <property type="entry name" value="SLR0304 PROTEIN"/>
    <property type="match status" value="1"/>
</dbReference>
<evidence type="ECO:0000256" key="1">
    <source>
        <dbReference type="SAM" id="MobiDB-lite"/>
    </source>
</evidence>
<feature type="domain" description="Arsenosugar biosynthesis radical SAM protein ArsS-like C-terminal" evidence="2">
    <location>
        <begin position="357"/>
        <end position="463"/>
    </location>
</feature>
<evidence type="ECO:0000259" key="2">
    <source>
        <dbReference type="Pfam" id="PF12345"/>
    </source>
</evidence>
<dbReference type="InterPro" id="IPR026351">
    <property type="entry name" value="rSAM_ArsS-like"/>
</dbReference>
<evidence type="ECO:0000313" key="3">
    <source>
        <dbReference type="EMBL" id="CAK0892631.1"/>
    </source>
</evidence>
<dbReference type="PANTHER" id="PTHR43728:SF1">
    <property type="entry name" value="FE-S OXIDOREDUCTASE"/>
    <property type="match status" value="1"/>
</dbReference>
<dbReference type="SUPFAM" id="SSF102114">
    <property type="entry name" value="Radical SAM enzymes"/>
    <property type="match status" value="2"/>
</dbReference>
<reference evidence="3" key="1">
    <citation type="submission" date="2023-10" db="EMBL/GenBank/DDBJ databases">
        <authorList>
            <person name="Chen Y."/>
            <person name="Shah S."/>
            <person name="Dougan E. K."/>
            <person name="Thang M."/>
            <person name="Chan C."/>
        </authorList>
    </citation>
    <scope>NUCLEOTIDE SEQUENCE [LARGE SCALE GENOMIC DNA]</scope>
</reference>
<evidence type="ECO:0000313" key="4">
    <source>
        <dbReference type="Proteomes" id="UP001189429"/>
    </source>
</evidence>
<gene>
    <name evidence="3" type="ORF">PCOR1329_LOCUS72252</name>
</gene>
<feature type="region of interest" description="Disordered" evidence="1">
    <location>
        <begin position="231"/>
        <end position="295"/>
    </location>
</feature>